<dbReference type="GO" id="GO:0005634">
    <property type="term" value="C:nucleus"/>
    <property type="evidence" value="ECO:0007669"/>
    <property type="project" value="TreeGrafter"/>
</dbReference>
<evidence type="ECO:0000256" key="1">
    <source>
        <dbReference type="ARBA" id="ARBA00007989"/>
    </source>
</evidence>
<sequence>MDYKEAKNVYGIERALEFVARYLQFRVPRLKICQFVEHMSNLLLLRYQGKWDVTDPKKFANERMLRFGVGIPPEDLVLSAASAVGLSVEDIISCLPGRMVIMVNPGEVYYIDDNAAAPKPIWLGLAETADEKFVQGSNAQLSLVHPRELGLENPFPNNLREFMMFRYVVPGSQNFSVESFAQTRFGSLRKRPDPEILRRLQKSIIAATAQSDL</sequence>
<reference evidence="5" key="1">
    <citation type="submission" date="2022-11" db="UniProtKB">
        <authorList>
            <consortium name="WormBaseParasite"/>
        </authorList>
    </citation>
    <scope>IDENTIFICATION</scope>
</reference>
<evidence type="ECO:0000313" key="4">
    <source>
        <dbReference type="Proteomes" id="UP000887574"/>
    </source>
</evidence>
<dbReference type="Proteomes" id="UP000887574">
    <property type="component" value="Unplaced"/>
</dbReference>
<dbReference type="InterPro" id="IPR015676">
    <property type="entry name" value="Tob1/2"/>
</dbReference>
<feature type="domain" description="Anti-proliferative protein" evidence="3">
    <location>
        <begin position="12"/>
        <end position="114"/>
    </location>
</feature>
<dbReference type="SUPFAM" id="SSF160696">
    <property type="entry name" value="BTG domain-like"/>
    <property type="match status" value="1"/>
</dbReference>
<keyword evidence="4" id="KW-1185">Reference proteome</keyword>
<dbReference type="InterPro" id="IPR002087">
    <property type="entry name" value="Anti_prolifrtn"/>
</dbReference>
<organism evidence="4 5">
    <name type="scientific">Ditylenchus dipsaci</name>
    <dbReference type="NCBI Taxonomy" id="166011"/>
    <lineage>
        <taxon>Eukaryota</taxon>
        <taxon>Metazoa</taxon>
        <taxon>Ecdysozoa</taxon>
        <taxon>Nematoda</taxon>
        <taxon>Chromadorea</taxon>
        <taxon>Rhabditida</taxon>
        <taxon>Tylenchina</taxon>
        <taxon>Tylenchomorpha</taxon>
        <taxon>Sphaerularioidea</taxon>
        <taxon>Anguinidae</taxon>
        <taxon>Anguininae</taxon>
        <taxon>Ditylenchus</taxon>
    </lineage>
</organism>
<evidence type="ECO:0000313" key="5">
    <source>
        <dbReference type="WBParaSite" id="jg9668"/>
    </source>
</evidence>
<dbReference type="Gene3D" id="3.90.640.90">
    <property type="entry name" value="Anti-proliferative protein, N-terminal domain"/>
    <property type="match status" value="1"/>
</dbReference>
<dbReference type="AlphaFoldDB" id="A0A915EUJ5"/>
<dbReference type="SMART" id="SM00099">
    <property type="entry name" value="btg1"/>
    <property type="match status" value="1"/>
</dbReference>
<evidence type="ECO:0000256" key="2">
    <source>
        <dbReference type="ARBA" id="ARBA00022553"/>
    </source>
</evidence>
<dbReference type="Pfam" id="PF07742">
    <property type="entry name" value="BTG"/>
    <property type="match status" value="1"/>
</dbReference>
<dbReference type="GO" id="GO:0005737">
    <property type="term" value="C:cytoplasm"/>
    <property type="evidence" value="ECO:0007669"/>
    <property type="project" value="TreeGrafter"/>
</dbReference>
<accession>A0A915EUJ5</accession>
<dbReference type="PANTHER" id="PTHR17537">
    <property type="entry name" value="TRANSDUCER OF ERBB2 TOB"/>
    <property type="match status" value="1"/>
</dbReference>
<dbReference type="PANTHER" id="PTHR17537:SF5">
    <property type="entry name" value="TRANSDUCER OF ERBB2, ISOFORM A"/>
    <property type="match status" value="1"/>
</dbReference>
<dbReference type="InterPro" id="IPR036054">
    <property type="entry name" value="BTG-like_sf"/>
</dbReference>
<name>A0A915EUJ5_9BILA</name>
<keyword evidence="2" id="KW-0597">Phosphoprotein</keyword>
<comment type="similarity">
    <text evidence="1">Belongs to the BTG family.</text>
</comment>
<proteinExistence type="inferred from homology"/>
<dbReference type="GO" id="GO:0003714">
    <property type="term" value="F:transcription corepressor activity"/>
    <property type="evidence" value="ECO:0007669"/>
    <property type="project" value="TreeGrafter"/>
</dbReference>
<dbReference type="WBParaSite" id="jg9668">
    <property type="protein sequence ID" value="jg9668"/>
    <property type="gene ID" value="jg9668"/>
</dbReference>
<evidence type="ECO:0000259" key="3">
    <source>
        <dbReference type="SMART" id="SM00099"/>
    </source>
</evidence>
<protein>
    <submittedName>
        <fullName evidence="5">Anti-proliferative protein domain-containing protein</fullName>
    </submittedName>
</protein>